<feature type="non-terminal residue" evidence="1">
    <location>
        <position position="1"/>
    </location>
</feature>
<sequence>SVCLGVGPYESWIERVGFNGLD</sequence>
<dbReference type="Proteomes" id="UP000265520">
    <property type="component" value="Unassembled WGS sequence"/>
</dbReference>
<name>A0A392S2N9_9FABA</name>
<organism evidence="1 2">
    <name type="scientific">Trifolium medium</name>
    <dbReference type="NCBI Taxonomy" id="97028"/>
    <lineage>
        <taxon>Eukaryota</taxon>
        <taxon>Viridiplantae</taxon>
        <taxon>Streptophyta</taxon>
        <taxon>Embryophyta</taxon>
        <taxon>Tracheophyta</taxon>
        <taxon>Spermatophyta</taxon>
        <taxon>Magnoliopsida</taxon>
        <taxon>eudicotyledons</taxon>
        <taxon>Gunneridae</taxon>
        <taxon>Pentapetalae</taxon>
        <taxon>rosids</taxon>
        <taxon>fabids</taxon>
        <taxon>Fabales</taxon>
        <taxon>Fabaceae</taxon>
        <taxon>Papilionoideae</taxon>
        <taxon>50 kb inversion clade</taxon>
        <taxon>NPAAA clade</taxon>
        <taxon>Hologalegina</taxon>
        <taxon>IRL clade</taxon>
        <taxon>Trifolieae</taxon>
        <taxon>Trifolium</taxon>
    </lineage>
</organism>
<dbReference type="AlphaFoldDB" id="A0A392S2N9"/>
<protein>
    <submittedName>
        <fullName evidence="1">Uncharacterized protein</fullName>
    </submittedName>
</protein>
<evidence type="ECO:0000313" key="1">
    <source>
        <dbReference type="EMBL" id="MCI42136.1"/>
    </source>
</evidence>
<dbReference type="EMBL" id="LXQA010300746">
    <property type="protein sequence ID" value="MCI42136.1"/>
    <property type="molecule type" value="Genomic_DNA"/>
</dbReference>
<proteinExistence type="predicted"/>
<evidence type="ECO:0000313" key="2">
    <source>
        <dbReference type="Proteomes" id="UP000265520"/>
    </source>
</evidence>
<reference evidence="1 2" key="1">
    <citation type="journal article" date="2018" name="Front. Plant Sci.">
        <title>Red Clover (Trifolium pratense) and Zigzag Clover (T. medium) - A Picture of Genomic Similarities and Differences.</title>
        <authorList>
            <person name="Dluhosova J."/>
            <person name="Istvanek J."/>
            <person name="Nedelnik J."/>
            <person name="Repkova J."/>
        </authorList>
    </citation>
    <scope>NUCLEOTIDE SEQUENCE [LARGE SCALE GENOMIC DNA]</scope>
    <source>
        <strain evidence="2">cv. 10/8</strain>
        <tissue evidence="1">Leaf</tissue>
    </source>
</reference>
<accession>A0A392S2N9</accession>
<keyword evidence="2" id="KW-1185">Reference proteome</keyword>
<comment type="caution">
    <text evidence="1">The sequence shown here is derived from an EMBL/GenBank/DDBJ whole genome shotgun (WGS) entry which is preliminary data.</text>
</comment>